<comment type="caution">
    <text evidence="1">The sequence shown here is derived from an EMBL/GenBank/DDBJ whole genome shotgun (WGS) entry which is preliminary data.</text>
</comment>
<dbReference type="AlphaFoldDB" id="A0A0G1M0J0"/>
<organism evidence="1 2">
    <name type="scientific">Candidatus Woesebacteria bacterium GW2011_GWE1_45_18</name>
    <dbReference type="NCBI Taxonomy" id="1618598"/>
    <lineage>
        <taxon>Bacteria</taxon>
        <taxon>Candidatus Woeseibacteriota</taxon>
    </lineage>
</organism>
<reference evidence="1 2" key="1">
    <citation type="journal article" date="2015" name="Nature">
        <title>rRNA introns, odd ribosomes, and small enigmatic genomes across a large radiation of phyla.</title>
        <authorList>
            <person name="Brown C.T."/>
            <person name="Hug L.A."/>
            <person name="Thomas B.C."/>
            <person name="Sharon I."/>
            <person name="Castelle C.J."/>
            <person name="Singh A."/>
            <person name="Wilkins M.J."/>
            <person name="Williams K.H."/>
            <person name="Banfield J.F."/>
        </authorList>
    </citation>
    <scope>NUCLEOTIDE SEQUENCE [LARGE SCALE GENOMIC DNA]</scope>
</reference>
<name>A0A0G1M0J0_9BACT</name>
<evidence type="ECO:0000313" key="2">
    <source>
        <dbReference type="Proteomes" id="UP000034086"/>
    </source>
</evidence>
<feature type="non-terminal residue" evidence="1">
    <location>
        <position position="1"/>
    </location>
</feature>
<sequence length="157" mass="17817">QEQARTANLEAFNKFEQEMHLRESLDTLVEAEFLGIKGAEIRTLVAEPVAVKVELILKWRGEPKHHHQEGVIRTQSFGSFSFSITRDADGIITVAGKEKVALFHESSLVEESGKREFEEAVAQAYLKPRWTKHHDLIIQPTVEPAHGVQAWPPELRD</sequence>
<dbReference type="Proteomes" id="UP000034086">
    <property type="component" value="Unassembled WGS sequence"/>
</dbReference>
<protein>
    <submittedName>
        <fullName evidence="1">Uncharacterized protein</fullName>
    </submittedName>
</protein>
<proteinExistence type="predicted"/>
<accession>A0A0G1M0J0</accession>
<evidence type="ECO:0000313" key="1">
    <source>
        <dbReference type="EMBL" id="KKU01711.1"/>
    </source>
</evidence>
<dbReference type="EMBL" id="LCKQ01000037">
    <property type="protein sequence ID" value="KKU01711.1"/>
    <property type="molecule type" value="Genomic_DNA"/>
</dbReference>
<gene>
    <name evidence="1" type="ORF">UX03_C0037G0001</name>
</gene>